<dbReference type="InterPro" id="IPR002052">
    <property type="entry name" value="DNA_methylase_N6_adenine_CS"/>
</dbReference>
<dbReference type="Pfam" id="PF05175">
    <property type="entry name" value="MTS"/>
    <property type="match status" value="1"/>
</dbReference>
<dbReference type="PIRSF" id="PIRSF037167">
    <property type="entry name" value="Mtase_YfcB_prd"/>
    <property type="match status" value="1"/>
</dbReference>
<dbReference type="InterPro" id="IPR029063">
    <property type="entry name" value="SAM-dependent_MTases_sf"/>
</dbReference>
<dbReference type="InterPro" id="IPR004556">
    <property type="entry name" value="HemK-like"/>
</dbReference>
<comment type="caution">
    <text evidence="6">The sequence shown here is derived from an EMBL/GenBank/DDBJ whole genome shotgun (WGS) entry which is preliminary data.</text>
</comment>
<dbReference type="InterPro" id="IPR007848">
    <property type="entry name" value="Small_mtfrase_dom"/>
</dbReference>
<evidence type="ECO:0000256" key="3">
    <source>
        <dbReference type="ARBA" id="ARBA00022691"/>
    </source>
</evidence>
<proteinExistence type="inferred from homology"/>
<dbReference type="Proteomes" id="UP000662703">
    <property type="component" value="Unassembled WGS sequence"/>
</dbReference>
<dbReference type="EMBL" id="ARXX01000054">
    <property type="protein sequence ID" value="MBF5057687.1"/>
    <property type="molecule type" value="Genomic_DNA"/>
</dbReference>
<dbReference type="CDD" id="cd02440">
    <property type="entry name" value="AdoMet_MTases"/>
    <property type="match status" value="1"/>
</dbReference>
<accession>A0ABS0AU78</accession>
<gene>
    <name evidence="4" type="primary">prmB</name>
    <name evidence="6" type="ORF">Y5W_02981</name>
</gene>
<reference evidence="6 7" key="1">
    <citation type="submission" date="2012-09" db="EMBL/GenBank/DDBJ databases">
        <title>Genome Sequence of alkane-degrading Bacterium Alcanivorax sp. 521-1.</title>
        <authorList>
            <person name="Lai Q."/>
            <person name="Shao Z."/>
        </authorList>
    </citation>
    <scope>NUCLEOTIDE SEQUENCE [LARGE SCALE GENOMIC DNA]</scope>
    <source>
        <strain evidence="6 7">521-1</strain>
    </source>
</reference>
<dbReference type="InterPro" id="IPR017127">
    <property type="entry name" value="Ribosome_uL3_MTase"/>
</dbReference>
<feature type="domain" description="Methyltransferase small" evidence="5">
    <location>
        <begin position="130"/>
        <end position="216"/>
    </location>
</feature>
<dbReference type="RefSeq" id="WP_194865851.1">
    <property type="nucleotide sequence ID" value="NZ_ARXX01000054.1"/>
</dbReference>
<keyword evidence="2 4" id="KW-0808">Transferase</keyword>
<dbReference type="PROSITE" id="PS00092">
    <property type="entry name" value="N6_MTASE"/>
    <property type="match status" value="1"/>
</dbReference>
<evidence type="ECO:0000313" key="6">
    <source>
        <dbReference type="EMBL" id="MBF5057687.1"/>
    </source>
</evidence>
<organism evidence="6 7">
    <name type="scientific">Alloalcanivorax profundimaris</name>
    <dbReference type="NCBI Taxonomy" id="2735259"/>
    <lineage>
        <taxon>Bacteria</taxon>
        <taxon>Pseudomonadati</taxon>
        <taxon>Pseudomonadota</taxon>
        <taxon>Gammaproteobacteria</taxon>
        <taxon>Oceanospirillales</taxon>
        <taxon>Alcanivoracaceae</taxon>
        <taxon>Alloalcanivorax</taxon>
    </lineage>
</organism>
<dbReference type="NCBIfam" id="TIGR03533">
    <property type="entry name" value="L3_gln_methyl"/>
    <property type="match status" value="1"/>
</dbReference>
<keyword evidence="1 4" id="KW-0489">Methyltransferase</keyword>
<dbReference type="InterPro" id="IPR019874">
    <property type="entry name" value="RF_methyltr_PrmC"/>
</dbReference>
<dbReference type="Gene3D" id="3.40.50.150">
    <property type="entry name" value="Vaccinia Virus protein VP39"/>
    <property type="match status" value="1"/>
</dbReference>
<evidence type="ECO:0000256" key="1">
    <source>
        <dbReference type="ARBA" id="ARBA00022603"/>
    </source>
</evidence>
<comment type="similarity">
    <text evidence="4">Belongs to the protein N5-glutamine methyltransferase family. PrmB subfamily.</text>
</comment>
<dbReference type="GO" id="GO:0008168">
    <property type="term" value="F:methyltransferase activity"/>
    <property type="evidence" value="ECO:0007669"/>
    <property type="project" value="UniProtKB-KW"/>
</dbReference>
<evidence type="ECO:0000259" key="5">
    <source>
        <dbReference type="Pfam" id="PF05175"/>
    </source>
</evidence>
<dbReference type="SUPFAM" id="SSF53335">
    <property type="entry name" value="S-adenosyl-L-methionine-dependent methyltransferases"/>
    <property type="match status" value="1"/>
</dbReference>
<evidence type="ECO:0000256" key="2">
    <source>
        <dbReference type="ARBA" id="ARBA00022679"/>
    </source>
</evidence>
<dbReference type="GO" id="GO:0032259">
    <property type="term" value="P:methylation"/>
    <property type="evidence" value="ECO:0007669"/>
    <property type="project" value="UniProtKB-KW"/>
</dbReference>
<dbReference type="NCBIfam" id="TIGR00536">
    <property type="entry name" value="hemK_fam"/>
    <property type="match status" value="1"/>
</dbReference>
<evidence type="ECO:0000256" key="4">
    <source>
        <dbReference type="HAMAP-Rule" id="MF_02125"/>
    </source>
</evidence>
<keyword evidence="3 4" id="KW-0949">S-adenosyl-L-methionine</keyword>
<dbReference type="Gene3D" id="1.10.8.10">
    <property type="entry name" value="DNA helicase RuvA subunit, C-terminal domain"/>
    <property type="match status" value="1"/>
</dbReference>
<dbReference type="PANTHER" id="PTHR47806">
    <property type="entry name" value="50S RIBOSOMAL PROTEIN L3 GLUTAMINE METHYLTRANSFERASE"/>
    <property type="match status" value="1"/>
</dbReference>
<sequence length="308" mass="34293">MIEPREQQQAQATLQTPRDCLRWGESALRRAGVFLGHGTDDHGDECLALLLHVLALPADTDPRLLDARLLPDEIEAFVGLMKRRVNERVPTPYLTGEAWFCGLPFQVDERVLIPRSPLAELIEARFQPWLDPDRVGRVLDLCTGSGCIAIACAHALEHAAVDASDLSEDALAVCRANIQAHGLTDRVRAIQADGLDGLSERYDLIISNPPYVDAEDLAAMPREYRHEPELALASGADGLDFTRRLLAGAADRLTEDGVLIVEVGNSDRHVVETWPEVPFLWFEFERGGQGVFMLERRQLIDYRDHFTG</sequence>
<dbReference type="EC" id="2.1.1.298" evidence="4"/>
<protein>
    <recommendedName>
        <fullName evidence="4">Ribosomal protein uL3 glutamine methyltransferase</fullName>
        <shortName evidence="4">uL3 MTase</shortName>
        <ecNumber evidence="4">2.1.1.298</ecNumber>
    </recommendedName>
    <alternativeName>
        <fullName evidence="4">N5-glutamine methyltransferase PrmB</fullName>
    </alternativeName>
</protein>
<evidence type="ECO:0000313" key="7">
    <source>
        <dbReference type="Proteomes" id="UP000662703"/>
    </source>
</evidence>
<dbReference type="PANTHER" id="PTHR47806:SF1">
    <property type="entry name" value="RIBOSOMAL PROTEIN UL3 GLUTAMINE METHYLTRANSFERASE"/>
    <property type="match status" value="1"/>
</dbReference>
<dbReference type="NCBIfam" id="TIGR03534">
    <property type="entry name" value="RF_mod_PrmC"/>
    <property type="match status" value="1"/>
</dbReference>
<keyword evidence="7" id="KW-1185">Reference proteome</keyword>
<comment type="function">
    <text evidence="4">Methylates ribosomal protein uL3 on a specific glutamine residue.</text>
</comment>
<dbReference type="HAMAP" id="MF_02125">
    <property type="entry name" value="L3_methyltr_PrmB"/>
    <property type="match status" value="1"/>
</dbReference>
<comment type="catalytic activity">
    <reaction evidence="4">
        <text>L-glutaminyl-[ribosomal protein uL3] + S-adenosyl-L-methionine = N(5)-methyl-L-glutaminyl-[ribosomal protein uL3] + S-adenosyl-L-homocysteine + H(+)</text>
        <dbReference type="Rhea" id="RHEA:45020"/>
        <dbReference type="Rhea" id="RHEA-COMP:11063"/>
        <dbReference type="Rhea" id="RHEA-COMP:11064"/>
        <dbReference type="ChEBI" id="CHEBI:15378"/>
        <dbReference type="ChEBI" id="CHEBI:30011"/>
        <dbReference type="ChEBI" id="CHEBI:57856"/>
        <dbReference type="ChEBI" id="CHEBI:59789"/>
        <dbReference type="ChEBI" id="CHEBI:61891"/>
        <dbReference type="EC" id="2.1.1.298"/>
    </reaction>
</comment>
<name>A0ABS0AU78_9GAMM</name>